<reference evidence="2" key="1">
    <citation type="journal article" date="2014" name="Int. J. Syst. Evol. Microbiol.">
        <title>Complete genome sequence of Corynebacterium casei LMG S-19264T (=DSM 44701T), isolated from a smear-ripened cheese.</title>
        <authorList>
            <consortium name="US DOE Joint Genome Institute (JGI-PGF)"/>
            <person name="Walter F."/>
            <person name="Albersmeier A."/>
            <person name="Kalinowski J."/>
            <person name="Ruckert C."/>
        </authorList>
    </citation>
    <scope>NUCLEOTIDE SEQUENCE</scope>
    <source>
        <strain evidence="2">NBRC 110071</strain>
    </source>
</reference>
<dbReference type="PROSITE" id="PS51186">
    <property type="entry name" value="GNAT"/>
    <property type="match status" value="1"/>
</dbReference>
<dbReference type="EMBL" id="BSNM01000027">
    <property type="protein sequence ID" value="GLQ33630.1"/>
    <property type="molecule type" value="Genomic_DNA"/>
</dbReference>
<dbReference type="InterPro" id="IPR000182">
    <property type="entry name" value="GNAT_dom"/>
</dbReference>
<dbReference type="SUPFAM" id="SSF55729">
    <property type="entry name" value="Acyl-CoA N-acyltransferases (Nat)"/>
    <property type="match status" value="1"/>
</dbReference>
<reference evidence="2" key="2">
    <citation type="submission" date="2023-01" db="EMBL/GenBank/DDBJ databases">
        <title>Draft genome sequence of Litoribrevibacter albus strain NBRC 110071.</title>
        <authorList>
            <person name="Sun Q."/>
            <person name="Mori K."/>
        </authorList>
    </citation>
    <scope>NUCLEOTIDE SEQUENCE</scope>
    <source>
        <strain evidence="2">NBRC 110071</strain>
    </source>
</reference>
<organism evidence="2 3">
    <name type="scientific">Litoribrevibacter albus</name>
    <dbReference type="NCBI Taxonomy" id="1473156"/>
    <lineage>
        <taxon>Bacteria</taxon>
        <taxon>Pseudomonadati</taxon>
        <taxon>Pseudomonadota</taxon>
        <taxon>Gammaproteobacteria</taxon>
        <taxon>Oceanospirillales</taxon>
        <taxon>Oceanospirillaceae</taxon>
        <taxon>Litoribrevibacter</taxon>
    </lineage>
</organism>
<evidence type="ECO:0000313" key="3">
    <source>
        <dbReference type="Proteomes" id="UP001161389"/>
    </source>
</evidence>
<dbReference type="Pfam" id="PF13508">
    <property type="entry name" value="Acetyltransf_7"/>
    <property type="match status" value="1"/>
</dbReference>
<proteinExistence type="predicted"/>
<evidence type="ECO:0000313" key="2">
    <source>
        <dbReference type="EMBL" id="GLQ33630.1"/>
    </source>
</evidence>
<dbReference type="GO" id="GO:0016747">
    <property type="term" value="F:acyltransferase activity, transferring groups other than amino-acyl groups"/>
    <property type="evidence" value="ECO:0007669"/>
    <property type="project" value="InterPro"/>
</dbReference>
<dbReference type="InterPro" id="IPR016181">
    <property type="entry name" value="Acyl_CoA_acyltransferase"/>
</dbReference>
<accession>A0AA37SCN8</accession>
<dbReference type="CDD" id="cd04301">
    <property type="entry name" value="NAT_SF"/>
    <property type="match status" value="1"/>
</dbReference>
<evidence type="ECO:0000259" key="1">
    <source>
        <dbReference type="PROSITE" id="PS51186"/>
    </source>
</evidence>
<dbReference type="Gene3D" id="3.40.630.30">
    <property type="match status" value="1"/>
</dbReference>
<dbReference type="AlphaFoldDB" id="A0AA37SCN8"/>
<dbReference type="Proteomes" id="UP001161389">
    <property type="component" value="Unassembled WGS sequence"/>
</dbReference>
<sequence>MSEMNFVLQSIPYLERQPLIQFYKSNREKIKIHRSDHCYALVDKWEKDQQEKIVAAVKFSALPDGAWLLRNMLVDRAYREQGLGHQLLSALSDVMTQLNQQGNSQTDVGLYCYPWSELTPFYCQHGFTERSLWESDGQLSTNVENVSTNVESASTNVKNVLTNVEDTSVDVKAQCLSGEAVERYQAYRKRGLDIRFCYWQV</sequence>
<protein>
    <recommendedName>
        <fullName evidence="1">N-acetyltransferase domain-containing protein</fullName>
    </recommendedName>
</protein>
<feature type="domain" description="N-acetyltransferase" evidence="1">
    <location>
        <begin position="1"/>
        <end position="144"/>
    </location>
</feature>
<gene>
    <name evidence="2" type="ORF">GCM10007876_41100</name>
</gene>
<keyword evidence="3" id="KW-1185">Reference proteome</keyword>
<comment type="caution">
    <text evidence="2">The sequence shown here is derived from an EMBL/GenBank/DDBJ whole genome shotgun (WGS) entry which is preliminary data.</text>
</comment>
<dbReference type="RefSeq" id="WP_284384136.1">
    <property type="nucleotide sequence ID" value="NZ_BSNM01000027.1"/>
</dbReference>
<name>A0AA37SCN8_9GAMM</name>